<gene>
    <name evidence="1" type="ORF">SAMN05216297_102330</name>
</gene>
<evidence type="ECO:0008006" key="3">
    <source>
        <dbReference type="Google" id="ProtNLM"/>
    </source>
</evidence>
<protein>
    <recommendedName>
        <fullName evidence="3">Addiction module component</fullName>
    </recommendedName>
</protein>
<keyword evidence="2" id="KW-1185">Reference proteome</keyword>
<reference evidence="2" key="1">
    <citation type="submission" date="2016-10" db="EMBL/GenBank/DDBJ databases">
        <authorList>
            <person name="Varghese N."/>
            <person name="Submissions S."/>
        </authorList>
    </citation>
    <scope>NUCLEOTIDE SEQUENCE [LARGE SCALE GENOMIC DNA]</scope>
    <source>
        <strain evidence="2">CGMCC 1.10370</strain>
    </source>
</reference>
<organism evidence="1 2">
    <name type="scientific">Flavobacterium phragmitis</name>
    <dbReference type="NCBI Taxonomy" id="739143"/>
    <lineage>
        <taxon>Bacteria</taxon>
        <taxon>Pseudomonadati</taxon>
        <taxon>Bacteroidota</taxon>
        <taxon>Flavobacteriia</taxon>
        <taxon>Flavobacteriales</taxon>
        <taxon>Flavobacteriaceae</taxon>
        <taxon>Flavobacterium</taxon>
    </lineage>
</organism>
<dbReference type="OrthoDB" id="1448232at2"/>
<proteinExistence type="predicted"/>
<accession>A0A1I1MAJ5</accession>
<dbReference type="EMBL" id="FOMH01000002">
    <property type="protein sequence ID" value="SFC80228.1"/>
    <property type="molecule type" value="Genomic_DNA"/>
</dbReference>
<dbReference type="STRING" id="739143.SAMN05216297_102330"/>
<name>A0A1I1MAJ5_9FLAO</name>
<sequence>MEAIRLEFQPEIREKVLKLLSRFSPNELTIIEEDSDFKNDKEKVHAAYTKLKSGNEKLYSIDEVDSILDNTFSEYDN</sequence>
<evidence type="ECO:0000313" key="1">
    <source>
        <dbReference type="EMBL" id="SFC80228.1"/>
    </source>
</evidence>
<evidence type="ECO:0000313" key="2">
    <source>
        <dbReference type="Proteomes" id="UP000199672"/>
    </source>
</evidence>
<dbReference type="AlphaFoldDB" id="A0A1I1MAJ5"/>
<dbReference type="RefSeq" id="WP_091491207.1">
    <property type="nucleotide sequence ID" value="NZ_FOMH01000002.1"/>
</dbReference>
<dbReference type="Proteomes" id="UP000199672">
    <property type="component" value="Unassembled WGS sequence"/>
</dbReference>